<dbReference type="Gene3D" id="2.40.100.20">
    <property type="match status" value="1"/>
</dbReference>
<protein>
    <submittedName>
        <fullName evidence="1">DUF3830 family protein</fullName>
    </submittedName>
</protein>
<sequence length="167" mass="18478">MARYIDITLTRRGVTCVAKLLDAEAPRTCDAVWNSLPLGVNAFHAKYARNEIYTLVDAFADEEPGLENPTITPIPGDVMYFEFAPWQLTPSTHGYGDVDTPAQGKIDLAVFYGRNNLLLNADFGFVPGTVFATIVRGLDEIAEASNDLWLRGVEGEVLRFDRHDGEL</sequence>
<dbReference type="InterPro" id="IPR029000">
    <property type="entry name" value="Cyclophilin-like_dom_sf"/>
</dbReference>
<reference evidence="1 2" key="1">
    <citation type="submission" date="2018-07" db="EMBL/GenBank/DDBJ databases">
        <title>Genome sequence of Rhodococcus rhodnii ATCC 35071 from Rhodnius prolixus.</title>
        <authorList>
            <person name="Patel V."/>
            <person name="Vogel K.J."/>
        </authorList>
    </citation>
    <scope>NUCLEOTIDE SEQUENCE [LARGE SCALE GENOMIC DNA]</scope>
    <source>
        <strain evidence="1 2">ATCC 35071</strain>
    </source>
</reference>
<comment type="caution">
    <text evidence="1">The sequence shown here is derived from an EMBL/GenBank/DDBJ whole genome shotgun (WGS) entry which is preliminary data.</text>
</comment>
<dbReference type="EMBL" id="QRCM01000001">
    <property type="protein sequence ID" value="TXG91682.1"/>
    <property type="molecule type" value="Genomic_DNA"/>
</dbReference>
<gene>
    <name evidence="1" type="ORF">DW322_17650</name>
</gene>
<dbReference type="AlphaFoldDB" id="A0A6P2CH37"/>
<name>A0A6P2CH37_9NOCA</name>
<dbReference type="Proteomes" id="UP000471120">
    <property type="component" value="Unassembled WGS sequence"/>
</dbReference>
<dbReference type="InterPro" id="IPR024532">
    <property type="entry name" value="DUF3830"/>
</dbReference>
<proteinExistence type="predicted"/>
<evidence type="ECO:0000313" key="2">
    <source>
        <dbReference type="Proteomes" id="UP000471120"/>
    </source>
</evidence>
<dbReference type="SUPFAM" id="SSF50891">
    <property type="entry name" value="Cyclophilin-like"/>
    <property type="match status" value="1"/>
</dbReference>
<evidence type="ECO:0000313" key="1">
    <source>
        <dbReference type="EMBL" id="TXG91682.1"/>
    </source>
</evidence>
<organism evidence="1 2">
    <name type="scientific">Rhodococcus rhodnii</name>
    <dbReference type="NCBI Taxonomy" id="38312"/>
    <lineage>
        <taxon>Bacteria</taxon>
        <taxon>Bacillati</taxon>
        <taxon>Actinomycetota</taxon>
        <taxon>Actinomycetes</taxon>
        <taxon>Mycobacteriales</taxon>
        <taxon>Nocardiaceae</taxon>
        <taxon>Rhodococcus</taxon>
    </lineage>
</organism>
<accession>A0A6P2CH37</accession>
<dbReference type="RefSeq" id="WP_040774888.1">
    <property type="nucleotide sequence ID" value="NZ_QRCM01000001.1"/>
</dbReference>
<dbReference type="Pfam" id="PF12903">
    <property type="entry name" value="DUF3830"/>
    <property type="match status" value="1"/>
</dbReference>